<protein>
    <submittedName>
        <fullName evidence="5">Retinal pigment epithelial membrane protein, putative</fullName>
    </submittedName>
</protein>
<dbReference type="RefSeq" id="WP_012161847.1">
    <property type="nucleotide sequence ID" value="NC_009925.1"/>
</dbReference>
<dbReference type="GO" id="GO:0016121">
    <property type="term" value="P:carotene catabolic process"/>
    <property type="evidence" value="ECO:0007669"/>
    <property type="project" value="TreeGrafter"/>
</dbReference>
<evidence type="ECO:0000313" key="6">
    <source>
        <dbReference type="Proteomes" id="UP000000268"/>
    </source>
</evidence>
<dbReference type="KEGG" id="amr:AM1_1272"/>
<keyword evidence="3 4" id="KW-0408">Iron</keyword>
<dbReference type="Pfam" id="PF03055">
    <property type="entry name" value="RPE65"/>
    <property type="match status" value="1"/>
</dbReference>
<dbReference type="OrthoDB" id="6636843at2"/>
<keyword evidence="6" id="KW-1185">Reference proteome</keyword>
<evidence type="ECO:0000256" key="1">
    <source>
        <dbReference type="ARBA" id="ARBA00006787"/>
    </source>
</evidence>
<name>B0C569_ACAM1</name>
<feature type="binding site" evidence="4">
    <location>
        <position position="472"/>
    </location>
    <ligand>
        <name>Fe cation</name>
        <dbReference type="ChEBI" id="CHEBI:24875"/>
        <note>catalytic</note>
    </ligand>
</feature>
<dbReference type="GO" id="GO:0046872">
    <property type="term" value="F:metal ion binding"/>
    <property type="evidence" value="ECO:0007669"/>
    <property type="project" value="UniProtKB-KW"/>
</dbReference>
<dbReference type="eggNOG" id="COG3670">
    <property type="taxonomic scope" value="Bacteria"/>
</dbReference>
<dbReference type="InterPro" id="IPR004294">
    <property type="entry name" value="Carotenoid_Oase"/>
</dbReference>
<comment type="similarity">
    <text evidence="1">Belongs to the carotenoid oxygenase family.</text>
</comment>
<dbReference type="GO" id="GO:0010436">
    <property type="term" value="F:carotenoid dioxygenase activity"/>
    <property type="evidence" value="ECO:0007669"/>
    <property type="project" value="TreeGrafter"/>
</dbReference>
<organism evidence="5 6">
    <name type="scientific">Acaryochloris marina (strain MBIC 11017)</name>
    <dbReference type="NCBI Taxonomy" id="329726"/>
    <lineage>
        <taxon>Bacteria</taxon>
        <taxon>Bacillati</taxon>
        <taxon>Cyanobacteriota</taxon>
        <taxon>Cyanophyceae</taxon>
        <taxon>Acaryochloridales</taxon>
        <taxon>Acaryochloridaceae</taxon>
        <taxon>Acaryochloris</taxon>
    </lineage>
</organism>
<dbReference type="HOGENOM" id="CLU_016472_6_3_3"/>
<comment type="cofactor">
    <cofactor evidence="4">
        <name>Fe(2+)</name>
        <dbReference type="ChEBI" id="CHEBI:29033"/>
    </cofactor>
    <text evidence="4">Binds 1 Fe(2+) ion per subunit.</text>
</comment>
<dbReference type="Proteomes" id="UP000000268">
    <property type="component" value="Chromosome"/>
</dbReference>
<dbReference type="AlphaFoldDB" id="B0C569"/>
<dbReference type="PANTHER" id="PTHR10543:SF139">
    <property type="entry name" value="DIOXYGENASE"/>
    <property type="match status" value="1"/>
</dbReference>
<dbReference type="STRING" id="329726.AM1_1272"/>
<dbReference type="PANTHER" id="PTHR10543">
    <property type="entry name" value="BETA-CAROTENE DIOXYGENASE"/>
    <property type="match status" value="1"/>
</dbReference>
<accession>B0C569</accession>
<dbReference type="EMBL" id="CP000828">
    <property type="protein sequence ID" value="ABW26309.1"/>
    <property type="molecule type" value="Genomic_DNA"/>
</dbReference>
<reference evidence="5 6" key="1">
    <citation type="journal article" date="2008" name="Proc. Natl. Acad. Sci. U.S.A.">
        <title>Niche adaptation and genome expansion in the chlorophyll d-producing cyanobacterium Acaryochloris marina.</title>
        <authorList>
            <person name="Swingley W.D."/>
            <person name="Chen M."/>
            <person name="Cheung P.C."/>
            <person name="Conrad A.L."/>
            <person name="Dejesa L.C."/>
            <person name="Hao J."/>
            <person name="Honchak B.M."/>
            <person name="Karbach L.E."/>
            <person name="Kurdoglu A."/>
            <person name="Lahiri S."/>
            <person name="Mastrian S.D."/>
            <person name="Miyashita H."/>
            <person name="Page L."/>
            <person name="Ramakrishna P."/>
            <person name="Satoh S."/>
            <person name="Sattley W.M."/>
            <person name="Shimada Y."/>
            <person name="Taylor H.L."/>
            <person name="Tomo T."/>
            <person name="Tsuchiya T."/>
            <person name="Wang Z.T."/>
            <person name="Raymond J."/>
            <person name="Mimuro M."/>
            <person name="Blankenship R.E."/>
            <person name="Touchman J.W."/>
        </authorList>
    </citation>
    <scope>NUCLEOTIDE SEQUENCE [LARGE SCALE GENOMIC DNA]</scope>
    <source>
        <strain evidence="6">MBIC 11017</strain>
    </source>
</reference>
<feature type="binding site" evidence="4">
    <location>
        <position position="175"/>
    </location>
    <ligand>
        <name>Fe cation</name>
        <dbReference type="ChEBI" id="CHEBI:24875"/>
        <note>catalytic</note>
    </ligand>
</feature>
<feature type="binding site" evidence="4">
    <location>
        <position position="291"/>
    </location>
    <ligand>
        <name>Fe cation</name>
        <dbReference type="ChEBI" id="CHEBI:24875"/>
        <note>catalytic</note>
    </ligand>
</feature>
<proteinExistence type="inferred from homology"/>
<feature type="binding site" evidence="4">
    <location>
        <position position="224"/>
    </location>
    <ligand>
        <name>Fe cation</name>
        <dbReference type="ChEBI" id="CHEBI:24875"/>
        <note>catalytic</note>
    </ligand>
</feature>
<sequence>MITQSHPQQFQQPWYGMFAQAAPEFPTTRLPILSGAIPENLKGSLYRNGPGRLKRGGQRVGHWFDGDGAVLAVHFDSVNATGVYRYVQTAGYQAEEQADQFLMGGYGMLPAGSLWQRLRQGATKNAANTSVLALPDKLLTLWEGGHPHALDLNTLETQRLDDLGFLAPDQSFSAHPKWDPISSEIYNFGVSYSKQGHLHVYRCNQEGAVQRQTKIPLQGLPMIHDFVMAGPYLIFCISPVFLNPLPMLAQLKSYSDSLQWKPQQGTHILVIDRESLEVVSQGEADPWYQWHFGNGYVDDQENVVIDVVRYADFSTNQFLKEVASGHPHTQAEGQLWRLHLDPQTSQVLETYKLMDRTGEFPVVDPHQVGQAHRHTYLSTRPTSDPTTELFREIVSFDHVSQQLSSVQMGDQAYCSEPIYAPDPDHPGQGWILTVVYQAASHTSEVWILAAHRLEEGPICRLGLPSVVPMGFHGTWQPSL</sequence>
<evidence type="ECO:0000256" key="2">
    <source>
        <dbReference type="ARBA" id="ARBA00022723"/>
    </source>
</evidence>
<gene>
    <name evidence="5" type="ordered locus">AM1_1272</name>
</gene>
<evidence type="ECO:0000256" key="3">
    <source>
        <dbReference type="ARBA" id="ARBA00023004"/>
    </source>
</evidence>
<keyword evidence="2 4" id="KW-0479">Metal-binding</keyword>
<evidence type="ECO:0000313" key="5">
    <source>
        <dbReference type="EMBL" id="ABW26309.1"/>
    </source>
</evidence>
<evidence type="ECO:0000256" key="4">
    <source>
        <dbReference type="PIRSR" id="PIRSR604294-1"/>
    </source>
</evidence>